<gene>
    <name evidence="1" type="ORF">BC781_10471</name>
</gene>
<organism evidence="1 2">
    <name type="scientific">Sediminitomix flava</name>
    <dbReference type="NCBI Taxonomy" id="379075"/>
    <lineage>
        <taxon>Bacteria</taxon>
        <taxon>Pseudomonadati</taxon>
        <taxon>Bacteroidota</taxon>
        <taxon>Cytophagia</taxon>
        <taxon>Cytophagales</taxon>
        <taxon>Flammeovirgaceae</taxon>
        <taxon>Sediminitomix</taxon>
    </lineage>
</organism>
<name>A0A315Z782_SEDFL</name>
<dbReference type="Gene3D" id="3.30.530.20">
    <property type="match status" value="1"/>
</dbReference>
<evidence type="ECO:0000313" key="1">
    <source>
        <dbReference type="EMBL" id="PWJ40812.1"/>
    </source>
</evidence>
<dbReference type="SUPFAM" id="SSF55961">
    <property type="entry name" value="Bet v1-like"/>
    <property type="match status" value="1"/>
</dbReference>
<dbReference type="CDD" id="cd07822">
    <property type="entry name" value="SRPBCC_4"/>
    <property type="match status" value="1"/>
</dbReference>
<dbReference type="InterPro" id="IPR023393">
    <property type="entry name" value="START-like_dom_sf"/>
</dbReference>
<dbReference type="InterPro" id="IPR019587">
    <property type="entry name" value="Polyketide_cyclase/dehydratase"/>
</dbReference>
<accession>A0A315Z782</accession>
<evidence type="ECO:0000313" key="2">
    <source>
        <dbReference type="Proteomes" id="UP000245535"/>
    </source>
</evidence>
<comment type="caution">
    <text evidence="1">The sequence shown here is derived from an EMBL/GenBank/DDBJ whole genome shotgun (WGS) entry which is preliminary data.</text>
</comment>
<sequence length="154" mass="17511">MLFIGLFFAVIIVLFLIGRKSANAEVFINAKPDKVWGILMNTAKYKDWNTVMIPLKGDLKEGNTVTYEFHQDEKNKYEIPSKVKKIETNKLLNQGGGMSGILTFDHKYILEEKDGGTKLTIHEDYRGIGVPFWSPKAVEKAYQRLAEDLKKAAE</sequence>
<dbReference type="Proteomes" id="UP000245535">
    <property type="component" value="Unassembled WGS sequence"/>
</dbReference>
<keyword evidence="2" id="KW-1185">Reference proteome</keyword>
<dbReference type="AlphaFoldDB" id="A0A315Z782"/>
<dbReference type="EMBL" id="QGDO01000004">
    <property type="protein sequence ID" value="PWJ40812.1"/>
    <property type="molecule type" value="Genomic_DNA"/>
</dbReference>
<proteinExistence type="predicted"/>
<protein>
    <submittedName>
        <fullName evidence="1">Activator of Hsp90 ATPase-like protein</fullName>
    </submittedName>
</protein>
<dbReference type="Pfam" id="PF10604">
    <property type="entry name" value="Polyketide_cyc2"/>
    <property type="match status" value="1"/>
</dbReference>
<reference evidence="1 2" key="1">
    <citation type="submission" date="2018-03" db="EMBL/GenBank/DDBJ databases">
        <title>Genomic Encyclopedia of Archaeal and Bacterial Type Strains, Phase II (KMG-II): from individual species to whole genera.</title>
        <authorList>
            <person name="Goeker M."/>
        </authorList>
    </citation>
    <scope>NUCLEOTIDE SEQUENCE [LARGE SCALE GENOMIC DNA]</scope>
    <source>
        <strain evidence="1 2">DSM 28229</strain>
    </source>
</reference>